<feature type="compositionally biased region" description="Polar residues" evidence="1">
    <location>
        <begin position="118"/>
        <end position="136"/>
    </location>
</feature>
<dbReference type="Proteomes" id="UP000613580">
    <property type="component" value="Unassembled WGS sequence"/>
</dbReference>
<feature type="region of interest" description="Disordered" evidence="1">
    <location>
        <begin position="1"/>
        <end position="136"/>
    </location>
</feature>
<proteinExistence type="predicted"/>
<name>A0A8H6TGJ4_MYCCL</name>
<comment type="caution">
    <text evidence="2">The sequence shown here is derived from an EMBL/GenBank/DDBJ whole genome shotgun (WGS) entry which is preliminary data.</text>
</comment>
<feature type="compositionally biased region" description="Low complexity" evidence="1">
    <location>
        <begin position="36"/>
        <end position="48"/>
    </location>
</feature>
<keyword evidence="3" id="KW-1185">Reference proteome</keyword>
<organism evidence="2 3">
    <name type="scientific">Mycena chlorophos</name>
    <name type="common">Agaric fungus</name>
    <name type="synonym">Agaricus chlorophos</name>
    <dbReference type="NCBI Taxonomy" id="658473"/>
    <lineage>
        <taxon>Eukaryota</taxon>
        <taxon>Fungi</taxon>
        <taxon>Dikarya</taxon>
        <taxon>Basidiomycota</taxon>
        <taxon>Agaricomycotina</taxon>
        <taxon>Agaricomycetes</taxon>
        <taxon>Agaricomycetidae</taxon>
        <taxon>Agaricales</taxon>
        <taxon>Marasmiineae</taxon>
        <taxon>Mycenaceae</taxon>
        <taxon>Mycena</taxon>
    </lineage>
</organism>
<feature type="compositionally biased region" description="Acidic residues" evidence="1">
    <location>
        <begin position="57"/>
        <end position="66"/>
    </location>
</feature>
<gene>
    <name evidence="2" type="ORF">HMN09_00356200</name>
</gene>
<dbReference type="EMBL" id="JACAZE010000004">
    <property type="protein sequence ID" value="KAF7318470.1"/>
    <property type="molecule type" value="Genomic_DNA"/>
</dbReference>
<protein>
    <submittedName>
        <fullName evidence="2">Uncharacterized protein</fullName>
    </submittedName>
</protein>
<dbReference type="AlphaFoldDB" id="A0A8H6TGJ4"/>
<evidence type="ECO:0000313" key="2">
    <source>
        <dbReference type="EMBL" id="KAF7318470.1"/>
    </source>
</evidence>
<sequence length="136" mass="14268">MAFPRVRRPRPHEEGRGAGGVHRGHRGVPDGRLRAGEVSGVAGAAEGPGVAGAGQTDEQEASQDWDEVARPVDKGVGPAGAKCPRNAKRNVSAKPEDVYGQTDSSRLRQWASVRPTFHSATNCPPNNPSSIAPTSQ</sequence>
<feature type="compositionally biased region" description="Basic residues" evidence="1">
    <location>
        <begin position="1"/>
        <end position="10"/>
    </location>
</feature>
<evidence type="ECO:0000313" key="3">
    <source>
        <dbReference type="Proteomes" id="UP000613580"/>
    </source>
</evidence>
<accession>A0A8H6TGJ4</accession>
<evidence type="ECO:0000256" key="1">
    <source>
        <dbReference type="SAM" id="MobiDB-lite"/>
    </source>
</evidence>
<reference evidence="2" key="1">
    <citation type="submission" date="2020-05" db="EMBL/GenBank/DDBJ databases">
        <title>Mycena genomes resolve the evolution of fungal bioluminescence.</title>
        <authorList>
            <person name="Tsai I.J."/>
        </authorList>
    </citation>
    <scope>NUCLEOTIDE SEQUENCE</scope>
    <source>
        <strain evidence="2">110903Hualien_Pintung</strain>
    </source>
</reference>